<evidence type="ECO:0000259" key="1">
    <source>
        <dbReference type="PROSITE" id="PS50943"/>
    </source>
</evidence>
<dbReference type="InterPro" id="IPR001387">
    <property type="entry name" value="Cro/C1-type_HTH"/>
</dbReference>
<dbReference type="RefSeq" id="WP_166587050.1">
    <property type="nucleotide sequence ID" value="NZ_WWEO01000044.1"/>
</dbReference>
<dbReference type="EMBL" id="WWEO01000044">
    <property type="protein sequence ID" value="NCD71074.1"/>
    <property type="molecule type" value="Genomic_DNA"/>
</dbReference>
<organism evidence="2 3">
    <name type="scientific">Mucilaginibacter agri</name>
    <dbReference type="NCBI Taxonomy" id="2695265"/>
    <lineage>
        <taxon>Bacteria</taxon>
        <taxon>Pseudomonadati</taxon>
        <taxon>Bacteroidota</taxon>
        <taxon>Sphingobacteriia</taxon>
        <taxon>Sphingobacteriales</taxon>
        <taxon>Sphingobacteriaceae</taxon>
        <taxon>Mucilaginibacter</taxon>
    </lineage>
</organism>
<dbReference type="GO" id="GO:0003677">
    <property type="term" value="F:DNA binding"/>
    <property type="evidence" value="ECO:0007669"/>
    <property type="project" value="InterPro"/>
</dbReference>
<dbReference type="PROSITE" id="PS50943">
    <property type="entry name" value="HTH_CROC1"/>
    <property type="match status" value="1"/>
</dbReference>
<dbReference type="AlphaFoldDB" id="A0A965ZHB0"/>
<sequence>MFIYTAFIMFNSQAVADHIRKSRESKSLTQFYMAYKLQISQNCYSKMELGYSKISLERLFQISELLEIDAIDAIALGRVKSMVVVNNY</sequence>
<protein>
    <submittedName>
        <fullName evidence="2">Helix-turn-helix domain-containing protein</fullName>
    </submittedName>
</protein>
<accession>A0A965ZHB0</accession>
<proteinExistence type="predicted"/>
<keyword evidence="3" id="KW-1185">Reference proteome</keyword>
<dbReference type="Proteomes" id="UP000638732">
    <property type="component" value="Unassembled WGS sequence"/>
</dbReference>
<dbReference type="Pfam" id="PF01381">
    <property type="entry name" value="HTH_3"/>
    <property type="match status" value="1"/>
</dbReference>
<dbReference type="CDD" id="cd00093">
    <property type="entry name" value="HTH_XRE"/>
    <property type="match status" value="1"/>
</dbReference>
<dbReference type="Gene3D" id="1.10.260.40">
    <property type="entry name" value="lambda repressor-like DNA-binding domains"/>
    <property type="match status" value="1"/>
</dbReference>
<gene>
    <name evidence="2" type="ORF">GSY63_17035</name>
</gene>
<dbReference type="SUPFAM" id="SSF47413">
    <property type="entry name" value="lambda repressor-like DNA-binding domains"/>
    <property type="match status" value="1"/>
</dbReference>
<evidence type="ECO:0000313" key="3">
    <source>
        <dbReference type="Proteomes" id="UP000638732"/>
    </source>
</evidence>
<evidence type="ECO:0000313" key="2">
    <source>
        <dbReference type="EMBL" id="NCD71074.1"/>
    </source>
</evidence>
<name>A0A965ZHB0_9SPHI</name>
<comment type="caution">
    <text evidence="2">The sequence shown here is derived from an EMBL/GenBank/DDBJ whole genome shotgun (WGS) entry which is preliminary data.</text>
</comment>
<dbReference type="InterPro" id="IPR010982">
    <property type="entry name" value="Lambda_DNA-bd_dom_sf"/>
</dbReference>
<reference evidence="2" key="2">
    <citation type="submission" date="2020-10" db="EMBL/GenBank/DDBJ databases">
        <title>Mucilaginibacter sp. nov., isolated from soil.</title>
        <authorList>
            <person name="Jeon C.O."/>
        </authorList>
    </citation>
    <scope>NUCLEOTIDE SEQUENCE</scope>
    <source>
        <strain evidence="2">R11</strain>
    </source>
</reference>
<feature type="domain" description="HTH cro/C1-type" evidence="1">
    <location>
        <begin position="19"/>
        <end position="74"/>
    </location>
</feature>
<dbReference type="SMART" id="SM00530">
    <property type="entry name" value="HTH_XRE"/>
    <property type="match status" value="1"/>
</dbReference>
<reference evidence="2" key="1">
    <citation type="submission" date="2020-01" db="EMBL/GenBank/DDBJ databases">
        <authorList>
            <person name="Seo Y.L."/>
        </authorList>
    </citation>
    <scope>NUCLEOTIDE SEQUENCE</scope>
    <source>
        <strain evidence="2">R11</strain>
    </source>
</reference>